<evidence type="ECO:0000313" key="3">
    <source>
        <dbReference type="Proteomes" id="UP000032232"/>
    </source>
</evidence>
<evidence type="ECO:0000313" key="2">
    <source>
        <dbReference type="EMBL" id="KIT16304.1"/>
    </source>
</evidence>
<dbReference type="Proteomes" id="UP000032232">
    <property type="component" value="Unassembled WGS sequence"/>
</dbReference>
<name>A0A0D1EFB4_9RHOB</name>
<comment type="caution">
    <text evidence="2">The sequence shown here is derived from an EMBL/GenBank/DDBJ whole genome shotgun (WGS) entry which is preliminary data.</text>
</comment>
<keyword evidence="1" id="KW-0812">Transmembrane</keyword>
<feature type="transmembrane region" description="Helical" evidence="1">
    <location>
        <begin position="46"/>
        <end position="67"/>
    </location>
</feature>
<gene>
    <name evidence="2" type="ORF">jaqu_19000</name>
</gene>
<feature type="transmembrane region" description="Helical" evidence="1">
    <location>
        <begin position="377"/>
        <end position="401"/>
    </location>
</feature>
<feature type="transmembrane region" description="Helical" evidence="1">
    <location>
        <begin position="413"/>
        <end position="433"/>
    </location>
</feature>
<keyword evidence="1" id="KW-1133">Transmembrane helix</keyword>
<dbReference type="AlphaFoldDB" id="A0A0D1EFB4"/>
<keyword evidence="3" id="KW-1185">Reference proteome</keyword>
<feature type="transmembrane region" description="Helical" evidence="1">
    <location>
        <begin position="224"/>
        <end position="243"/>
    </location>
</feature>
<dbReference type="RefSeq" id="WP_043918724.1">
    <property type="nucleotide sequence ID" value="NZ_FZPF01000009.1"/>
</dbReference>
<dbReference type="STRING" id="935700.jaqu_19000"/>
<feature type="transmembrane region" description="Helical" evidence="1">
    <location>
        <begin position="139"/>
        <end position="157"/>
    </location>
</feature>
<feature type="transmembrane region" description="Helical" evidence="1">
    <location>
        <begin position="303"/>
        <end position="325"/>
    </location>
</feature>
<feature type="transmembrane region" description="Helical" evidence="1">
    <location>
        <begin position="88"/>
        <end position="106"/>
    </location>
</feature>
<feature type="transmembrane region" description="Helical" evidence="1">
    <location>
        <begin position="255"/>
        <end position="283"/>
    </location>
</feature>
<proteinExistence type="predicted"/>
<protein>
    <recommendedName>
        <fullName evidence="4">O-Antigen ligase</fullName>
    </recommendedName>
</protein>
<sequence>MQILVSTPIVFAFLILLAIRGPYAGLTALAAILPFGMMAAINMPAIGNTSILGIDLAVLTMFVLMLLRQGIWTDIGTVFSPGRIAVPLLLLLVWAIFVSAFMPRVFQGQTEVFSLSRAANVDGIISIPLRPTTGNLSQLYRYMLCLCIFLVVALVIYRDPRAGRLLTAMKVATGVHVALGLADILSAGAGLSALLSPIRTANYALTLGQEMAGLRRMIGGFPEASSYGAFALGLFGFWLSHWFTGSATGRRGSGIWLALATFALIRCTSSSAYVGAAGFVFVFALTQIFSGQSPGLTRGSSRILISAMATLPLVIVGSYAVYSLVPAVESFIDRSLLDKLDSNSGVERMSWNRQAFQNWLDTNLLGAGLGSVRASNWVPAVLATLGLPGMVFMLIFYARLLATRLSGADYETIRVASALKMGCVALIMRSLVVQASPNMGFLFFFMAGGVAGLASAYWWASQQDDLPPREKAVSIGAG</sequence>
<dbReference type="PATRIC" id="fig|935700.4.peg.1967"/>
<evidence type="ECO:0008006" key="4">
    <source>
        <dbReference type="Google" id="ProtNLM"/>
    </source>
</evidence>
<dbReference type="EMBL" id="JYFE01000036">
    <property type="protein sequence ID" value="KIT16304.1"/>
    <property type="molecule type" value="Genomic_DNA"/>
</dbReference>
<keyword evidence="1" id="KW-0472">Membrane</keyword>
<evidence type="ECO:0000256" key="1">
    <source>
        <dbReference type="SAM" id="Phobius"/>
    </source>
</evidence>
<accession>A0A0D1EFB4</accession>
<dbReference type="OrthoDB" id="7010242at2"/>
<organism evidence="2 3">
    <name type="scientific">Jannaschia aquimarina</name>
    <dbReference type="NCBI Taxonomy" id="935700"/>
    <lineage>
        <taxon>Bacteria</taxon>
        <taxon>Pseudomonadati</taxon>
        <taxon>Pseudomonadota</taxon>
        <taxon>Alphaproteobacteria</taxon>
        <taxon>Rhodobacterales</taxon>
        <taxon>Roseobacteraceae</taxon>
        <taxon>Jannaschia</taxon>
    </lineage>
</organism>
<feature type="transmembrane region" description="Helical" evidence="1">
    <location>
        <begin position="439"/>
        <end position="460"/>
    </location>
</feature>
<reference evidence="2 3" key="1">
    <citation type="submission" date="2015-02" db="EMBL/GenBank/DDBJ databases">
        <title>Genome Sequence of Jannaschia aquimarina DSM28248, a member of the Roseobacter clade.</title>
        <authorList>
            <person name="Voget S."/>
            <person name="Daniel R."/>
        </authorList>
    </citation>
    <scope>NUCLEOTIDE SEQUENCE [LARGE SCALE GENOMIC DNA]</scope>
    <source>
        <strain evidence="2 3">GSW-M26</strain>
    </source>
</reference>